<dbReference type="PANTHER" id="PTHR14614:SF109">
    <property type="entry name" value="RIBOSOMAL LYSINE N-METHYLTRANSFERASE 5"/>
    <property type="match status" value="1"/>
</dbReference>
<dbReference type="Proteomes" id="UP000287166">
    <property type="component" value="Unassembled WGS sequence"/>
</dbReference>
<dbReference type="InParanoid" id="A0A401GHE6"/>
<dbReference type="RefSeq" id="XP_027612454.1">
    <property type="nucleotide sequence ID" value="XM_027756653.1"/>
</dbReference>
<dbReference type="FunCoup" id="A0A401GHE6">
    <property type="interactions" value="90"/>
</dbReference>
<dbReference type="GO" id="GO:0032991">
    <property type="term" value="C:protein-containing complex"/>
    <property type="evidence" value="ECO:0007669"/>
    <property type="project" value="TreeGrafter"/>
</dbReference>
<dbReference type="GO" id="GO:0005829">
    <property type="term" value="C:cytosol"/>
    <property type="evidence" value="ECO:0007669"/>
    <property type="project" value="TreeGrafter"/>
</dbReference>
<gene>
    <name evidence="1" type="ORF">SCP_0312700</name>
</gene>
<dbReference type="SUPFAM" id="SSF53335">
    <property type="entry name" value="S-adenosyl-L-methionine-dependent methyltransferases"/>
    <property type="match status" value="1"/>
</dbReference>
<accession>A0A401GHE6</accession>
<proteinExistence type="predicted"/>
<keyword evidence="2" id="KW-1185">Reference proteome</keyword>
<dbReference type="GeneID" id="38778458"/>
<dbReference type="OrthoDB" id="2529286at2759"/>
<name>A0A401GHE6_9APHY</name>
<dbReference type="PANTHER" id="PTHR14614">
    <property type="entry name" value="HEPATOCELLULAR CARCINOMA-ASSOCIATED ANTIGEN"/>
    <property type="match status" value="1"/>
</dbReference>
<organism evidence="1 2">
    <name type="scientific">Sparassis crispa</name>
    <dbReference type="NCBI Taxonomy" id="139825"/>
    <lineage>
        <taxon>Eukaryota</taxon>
        <taxon>Fungi</taxon>
        <taxon>Dikarya</taxon>
        <taxon>Basidiomycota</taxon>
        <taxon>Agaricomycotina</taxon>
        <taxon>Agaricomycetes</taxon>
        <taxon>Polyporales</taxon>
        <taxon>Sparassidaceae</taxon>
        <taxon>Sparassis</taxon>
    </lineage>
</organism>
<evidence type="ECO:0000313" key="2">
    <source>
        <dbReference type="Proteomes" id="UP000287166"/>
    </source>
</evidence>
<sequence>MAADSREVCIFRGPVQLPPGSTLVSDADEEVFLQYTNLATHGPLDITDGFRGLGHVDSCKDVLTITFKVDISKEGDANATIGRRSKRRSHRSGTEVIEKVFEVELAQDKTAFRTRKGDTGSVVWRASVDFAQLILRQYHTRDPQALLNPAFVSETHILELGAGTGLLGIVFSSLVARYTVTDIEALVPLMQKNLENNLPNFSPPPAKHPSQSRKQIPYRPGAIVTAEALDWQTLLTASPYLRHFICPFAPVDLLLVVDCIYHPSLLPALLATIDYLTIPSKTAVLVVIELRAEDVVREFLEGWLNLSPNGLWEIWSVPDVMEGPYAVWIGWKCLPLAEGPP</sequence>
<dbReference type="GO" id="GO:0008757">
    <property type="term" value="F:S-adenosylmethionine-dependent methyltransferase activity"/>
    <property type="evidence" value="ECO:0007669"/>
    <property type="project" value="UniProtKB-ARBA"/>
</dbReference>
<dbReference type="Pfam" id="PF10294">
    <property type="entry name" value="Methyltransf_16"/>
    <property type="match status" value="2"/>
</dbReference>
<dbReference type="Gene3D" id="3.40.50.150">
    <property type="entry name" value="Vaccinia Virus protein VP39"/>
    <property type="match status" value="1"/>
</dbReference>
<dbReference type="AlphaFoldDB" id="A0A401GHE6"/>
<dbReference type="EMBL" id="BFAD01000003">
    <property type="protein sequence ID" value="GBE81541.1"/>
    <property type="molecule type" value="Genomic_DNA"/>
</dbReference>
<evidence type="ECO:0000313" key="1">
    <source>
        <dbReference type="EMBL" id="GBE81541.1"/>
    </source>
</evidence>
<protein>
    <submittedName>
        <fullName evidence="1">Diaminohydroxyphosphoribosylamino-pyrimidine deaminase</fullName>
    </submittedName>
</protein>
<dbReference type="STRING" id="139825.A0A401GHE6"/>
<reference evidence="1 2" key="1">
    <citation type="journal article" date="2018" name="Sci. Rep.">
        <title>Genome sequence of the cauliflower mushroom Sparassis crispa (Hanabiratake) and its association with beneficial usage.</title>
        <authorList>
            <person name="Kiyama R."/>
            <person name="Furutani Y."/>
            <person name="Kawaguchi K."/>
            <person name="Nakanishi T."/>
        </authorList>
    </citation>
    <scope>NUCLEOTIDE SEQUENCE [LARGE SCALE GENOMIC DNA]</scope>
</reference>
<dbReference type="InterPro" id="IPR019410">
    <property type="entry name" value="Methyltransf_16"/>
</dbReference>
<dbReference type="InterPro" id="IPR029063">
    <property type="entry name" value="SAM-dependent_MTases_sf"/>
</dbReference>
<comment type="caution">
    <text evidence="1">The sequence shown here is derived from an EMBL/GenBank/DDBJ whole genome shotgun (WGS) entry which is preliminary data.</text>
</comment>